<proteinExistence type="predicted"/>
<evidence type="ECO:0000313" key="6">
    <source>
        <dbReference type="Proteomes" id="UP000029665"/>
    </source>
</evidence>
<feature type="compositionally biased region" description="Basic residues" evidence="2">
    <location>
        <begin position="536"/>
        <end position="556"/>
    </location>
</feature>
<feature type="compositionally biased region" description="Low complexity" evidence="2">
    <location>
        <begin position="586"/>
        <end position="609"/>
    </location>
</feature>
<dbReference type="EMBL" id="CCBP010000125">
    <property type="protein sequence ID" value="CDO74067.1"/>
    <property type="molecule type" value="Genomic_DNA"/>
</dbReference>
<evidence type="ECO:0008006" key="7">
    <source>
        <dbReference type="Google" id="ProtNLM"/>
    </source>
</evidence>
<feature type="compositionally biased region" description="Basic and acidic residues" evidence="2">
    <location>
        <begin position="507"/>
        <end position="517"/>
    </location>
</feature>
<evidence type="ECO:0000259" key="4">
    <source>
        <dbReference type="Pfam" id="PF24564"/>
    </source>
</evidence>
<evidence type="ECO:0000256" key="1">
    <source>
        <dbReference type="SAM" id="Coils"/>
    </source>
</evidence>
<evidence type="ECO:0000259" key="3">
    <source>
        <dbReference type="Pfam" id="PF00350"/>
    </source>
</evidence>
<feature type="coiled-coil region" evidence="1">
    <location>
        <begin position="628"/>
        <end position="676"/>
    </location>
</feature>
<dbReference type="Pfam" id="PF00350">
    <property type="entry name" value="Dynamin_N"/>
    <property type="match status" value="1"/>
</dbReference>
<keyword evidence="6" id="KW-1185">Reference proteome</keyword>
<dbReference type="InterPro" id="IPR056024">
    <property type="entry name" value="DUF7605"/>
</dbReference>
<dbReference type="OMA" id="VAQGYMK"/>
<feature type="domain" description="Dynamin N-terminal" evidence="3">
    <location>
        <begin position="143"/>
        <end position="364"/>
    </location>
</feature>
<reference evidence="5" key="1">
    <citation type="submission" date="2014-01" db="EMBL/GenBank/DDBJ databases">
        <title>The genome of the white-rot fungus Pycnoporus cinnabarinus: a basidiomycete model with a versatile arsenal for lignocellulosic biomass breakdown.</title>
        <authorList>
            <person name="Levasseur A."/>
            <person name="Lomascolo A."/>
            <person name="Ruiz-Duenas F.J."/>
            <person name="Uzan E."/>
            <person name="Piumi F."/>
            <person name="Kues U."/>
            <person name="Ram A.F.J."/>
            <person name="Murat C."/>
            <person name="Haon M."/>
            <person name="Benoit I."/>
            <person name="Arfi Y."/>
            <person name="Chevret D."/>
            <person name="Drula E."/>
            <person name="Kwon M.J."/>
            <person name="Gouret P."/>
            <person name="Lesage-Meessen L."/>
            <person name="Lombard V."/>
            <person name="Mariette J."/>
            <person name="Noirot C."/>
            <person name="Park J."/>
            <person name="Patyshakuliyeva A."/>
            <person name="Wieneger R.A.B."/>
            <person name="Wosten H.A.B."/>
            <person name="Martin F."/>
            <person name="Coutinho P.M."/>
            <person name="de Vries R."/>
            <person name="Martinez A.T."/>
            <person name="Klopp C."/>
            <person name="Pontarotti P."/>
            <person name="Henrissat B."/>
            <person name="Record E."/>
        </authorList>
    </citation>
    <scope>NUCLEOTIDE SEQUENCE [LARGE SCALE GENOMIC DNA]</scope>
    <source>
        <strain evidence="5">BRFM137</strain>
    </source>
</reference>
<feature type="domain" description="DUF7605" evidence="4">
    <location>
        <begin position="927"/>
        <end position="1079"/>
    </location>
</feature>
<name>A0A060SHS9_PYCCI</name>
<feature type="compositionally biased region" description="Basic and acidic residues" evidence="2">
    <location>
        <begin position="272"/>
        <end position="283"/>
    </location>
</feature>
<feature type="compositionally biased region" description="Acidic residues" evidence="2">
    <location>
        <begin position="566"/>
        <end position="577"/>
    </location>
</feature>
<accession>A0A060SHS9</accession>
<dbReference type="PANTHER" id="PTHR36681">
    <property type="entry name" value="NUCLEAR GTPASE, GERMINAL CENTER-ASSOCIATED, TANDEM DUPLICATE 3"/>
    <property type="match status" value="1"/>
</dbReference>
<organism evidence="5 6">
    <name type="scientific">Pycnoporus cinnabarinus</name>
    <name type="common">Cinnabar-red polypore</name>
    <name type="synonym">Trametes cinnabarina</name>
    <dbReference type="NCBI Taxonomy" id="5643"/>
    <lineage>
        <taxon>Eukaryota</taxon>
        <taxon>Fungi</taxon>
        <taxon>Dikarya</taxon>
        <taxon>Basidiomycota</taxon>
        <taxon>Agaricomycotina</taxon>
        <taxon>Agaricomycetes</taxon>
        <taxon>Polyporales</taxon>
        <taxon>Polyporaceae</taxon>
        <taxon>Trametes</taxon>
    </lineage>
</organism>
<comment type="caution">
    <text evidence="5">The sequence shown here is derived from an EMBL/GenBank/DDBJ whole genome shotgun (WGS) entry which is preliminary data.</text>
</comment>
<dbReference type="HOGENOM" id="CLU_005249_4_1_1"/>
<dbReference type="Proteomes" id="UP000029665">
    <property type="component" value="Unassembled WGS sequence"/>
</dbReference>
<evidence type="ECO:0000256" key="2">
    <source>
        <dbReference type="SAM" id="MobiDB-lite"/>
    </source>
</evidence>
<feature type="region of interest" description="Disordered" evidence="2">
    <location>
        <begin position="39"/>
        <end position="85"/>
    </location>
</feature>
<sequence>MSLKENPGGLSLDRGVYIKPEPEEHKILPYVSLASKPTAVEGQELDVKPVVKPEPDDATRSPAGVDNPVKPERGEKKEDQDDPAARSYFNKYSKIAEIEYAPEEALKEGLAMVKTLKLSLKSLDVGSKMRQEVWMNEIKNLQSQGTPTTMIAVCGDNIVPTSGMRACTAVVTEIAYHKKKTIDGDVSFLTEQEWIDELKVLLDDLVDEDGHVKRSTDLRSDAGIAWSKVHAVYPSISQEQLVKLSIDQVLARDPTPDSKAFAKEISKYIDSKDQKRGEKDKKDKDKKKEKRDDGPAYWPLIRQVRVCCNSKALSTGAILVDLPGVADANTARNNIAKDYMKKCDCVWILAPITRAVDDKTARDLMGDAFKMQLMMGTSYILHYPIRMAYGSFQMESEDSLRRYDKLPLMAHTSYDSNTITFIEVIRALNLEDDPELESIESEIAQCKSETDEWKTKKARAEDAAKDIDAQLKQSRAILQEYQEHLKALENGEPFEPKLTAKKATLKRNAESDEDPHPGSHSSSESGDEPESSSREGKRKRKHRSDGRGGYSKKRRAAQADDANAMDVDDDEFMDDDNLGFSESDSDSYAKSNSDSSSGSDSDSDSSAASDSERDEDQDVVENVVEVTMESLKAKIEEVKQALKDGRVQLSEFRKQRKEASDTLATLKKRQNKAQREKNAFCSLKRSEFSRDVLKEDFRTGLKDLDDAQQEQENPDTFDPTVNVRDYNAIDLPVFTVSARDYVRIRGQVKGDGDPTCFSKVEDTGVPDLQQWCHHLTVASRSRAAQNFIKQLSAFSRNVLGFLQGIGKVTEADRAAMREKWESNMADVGYGDNDDAFDREFMGGFPSSDPYDQLTLDDLIKYGPGSRTGLYTLDKRTKVDKYGEAVGVAPRLVNEFRTLVNNCVDDLQERFRDGLEERCQVGASNAATSAVETSDAFAASMHWCTYRATLRRHGSWRQDLNVELTNPFTRQIASSWAKVFEADLFASFEQATTEAIQKLTDDIAASAAPGLKERARGQGELAMEEARVALQKTLEVVRETMNNEQKEVSRCLAPHVQAQLADGYERAMEERGRGSVARRCVQAVFHDYITSVKAHVFTGAADVLMGRLTKAAEAVGGALDESLEQLARKIEVSMAVLWEGPRDDPQQTNARTEAVETVSEILRQLELWTEAEKRSHEVKRCNVETELQHGVSSLPLPAAIAA</sequence>
<feature type="coiled-coil region" evidence="1">
    <location>
        <begin position="436"/>
        <end position="491"/>
    </location>
</feature>
<feature type="region of interest" description="Disordered" evidence="2">
    <location>
        <begin position="272"/>
        <end position="292"/>
    </location>
</feature>
<keyword evidence="1" id="KW-0175">Coiled coil</keyword>
<dbReference type="AlphaFoldDB" id="A0A060SHS9"/>
<dbReference type="PANTHER" id="PTHR36681:SF3">
    <property type="entry name" value="NUCLEAR GTPASE, GERMINAL CENTER-ASSOCIATED, TANDEM DUPLICATE 3"/>
    <property type="match status" value="1"/>
</dbReference>
<dbReference type="InterPro" id="IPR045063">
    <property type="entry name" value="Dynamin_N"/>
</dbReference>
<evidence type="ECO:0000313" key="5">
    <source>
        <dbReference type="EMBL" id="CDO74067.1"/>
    </source>
</evidence>
<protein>
    <recommendedName>
        <fullName evidence="7">Nuclear GTPase SLIP-GC</fullName>
    </recommendedName>
</protein>
<feature type="compositionally biased region" description="Basic and acidic residues" evidence="2">
    <location>
        <begin position="69"/>
        <end position="79"/>
    </location>
</feature>
<feature type="region of interest" description="Disordered" evidence="2">
    <location>
        <begin position="504"/>
        <end position="621"/>
    </location>
</feature>
<dbReference type="OrthoDB" id="3598281at2759"/>
<feature type="compositionally biased region" description="Basic and acidic residues" evidence="2">
    <location>
        <begin position="45"/>
        <end position="59"/>
    </location>
</feature>
<dbReference type="Pfam" id="PF24564">
    <property type="entry name" value="DUF7605"/>
    <property type="match status" value="1"/>
</dbReference>
<gene>
    <name evidence="5" type="ORF">BN946_scf185043.g117</name>
</gene>
<dbReference type="STRING" id="5643.A0A060SHS9"/>